<sequence>MTIHPFSLVVSLQFHKNMALLRRNSALLVLVLLAILLLCSFSTEAAFRDPALANADLIANAALDGPNNDLPVQDDLDTKEQVDVSATPSSGASAPSTDEALLIASEVIVLGH</sequence>
<keyword evidence="2" id="KW-1185">Reference proteome</keyword>
<dbReference type="EMBL" id="CM042886">
    <property type="protein sequence ID" value="KAI4340999.1"/>
    <property type="molecule type" value="Genomic_DNA"/>
</dbReference>
<evidence type="ECO:0000313" key="1">
    <source>
        <dbReference type="EMBL" id="KAI4340999.1"/>
    </source>
</evidence>
<accession>A0ACB9NZL1</accession>
<protein>
    <submittedName>
        <fullName evidence="1">Uncharacterized protein</fullName>
    </submittedName>
</protein>
<reference evidence="2" key="1">
    <citation type="journal article" date="2023" name="Front. Plant Sci.">
        <title>Chromosomal-level genome assembly of Melastoma candidum provides insights into trichome evolution.</title>
        <authorList>
            <person name="Zhong Y."/>
            <person name="Wu W."/>
            <person name="Sun C."/>
            <person name="Zou P."/>
            <person name="Liu Y."/>
            <person name="Dai S."/>
            <person name="Zhou R."/>
        </authorList>
    </citation>
    <scope>NUCLEOTIDE SEQUENCE [LARGE SCALE GENOMIC DNA]</scope>
</reference>
<dbReference type="Proteomes" id="UP001057402">
    <property type="component" value="Chromosome 7"/>
</dbReference>
<evidence type="ECO:0000313" key="2">
    <source>
        <dbReference type="Proteomes" id="UP001057402"/>
    </source>
</evidence>
<gene>
    <name evidence="1" type="ORF">MLD38_025780</name>
</gene>
<name>A0ACB9NZL1_9MYRT</name>
<organism evidence="1 2">
    <name type="scientific">Melastoma candidum</name>
    <dbReference type="NCBI Taxonomy" id="119954"/>
    <lineage>
        <taxon>Eukaryota</taxon>
        <taxon>Viridiplantae</taxon>
        <taxon>Streptophyta</taxon>
        <taxon>Embryophyta</taxon>
        <taxon>Tracheophyta</taxon>
        <taxon>Spermatophyta</taxon>
        <taxon>Magnoliopsida</taxon>
        <taxon>eudicotyledons</taxon>
        <taxon>Gunneridae</taxon>
        <taxon>Pentapetalae</taxon>
        <taxon>rosids</taxon>
        <taxon>malvids</taxon>
        <taxon>Myrtales</taxon>
        <taxon>Melastomataceae</taxon>
        <taxon>Melastomatoideae</taxon>
        <taxon>Melastomateae</taxon>
        <taxon>Melastoma</taxon>
    </lineage>
</organism>
<proteinExistence type="predicted"/>
<comment type="caution">
    <text evidence="1">The sequence shown here is derived from an EMBL/GenBank/DDBJ whole genome shotgun (WGS) entry which is preliminary data.</text>
</comment>